<feature type="transmembrane region" description="Helical" evidence="2">
    <location>
        <begin position="106"/>
        <end position="134"/>
    </location>
</feature>
<feature type="region of interest" description="Disordered" evidence="1">
    <location>
        <begin position="603"/>
        <end position="622"/>
    </location>
</feature>
<evidence type="ECO:0000256" key="2">
    <source>
        <dbReference type="SAM" id="Phobius"/>
    </source>
</evidence>
<dbReference type="AlphaFoldDB" id="A0A0D1CGP2"/>
<feature type="transmembrane region" description="Helical" evidence="2">
    <location>
        <begin position="475"/>
        <end position="496"/>
    </location>
</feature>
<evidence type="ECO:0000313" key="3">
    <source>
        <dbReference type="EMBL" id="KIS72087.1"/>
    </source>
</evidence>
<dbReference type="OrthoDB" id="3365284at2759"/>
<feature type="region of interest" description="Disordered" evidence="1">
    <location>
        <begin position="780"/>
        <end position="813"/>
    </location>
</feature>
<feature type="region of interest" description="Disordered" evidence="1">
    <location>
        <begin position="660"/>
        <end position="703"/>
    </location>
</feature>
<dbReference type="eggNOG" id="ENOG502SYUX">
    <property type="taxonomic scope" value="Eukaryota"/>
</dbReference>
<feature type="compositionally biased region" description="Polar residues" evidence="1">
    <location>
        <begin position="662"/>
        <end position="683"/>
    </location>
</feature>
<dbReference type="GeneID" id="23567318"/>
<feature type="region of interest" description="Disordered" evidence="1">
    <location>
        <begin position="354"/>
        <end position="380"/>
    </location>
</feature>
<evidence type="ECO:0000256" key="1">
    <source>
        <dbReference type="SAM" id="MobiDB-lite"/>
    </source>
</evidence>
<keyword evidence="2" id="KW-0812">Transmembrane</keyword>
<feature type="transmembrane region" description="Helical" evidence="2">
    <location>
        <begin position="146"/>
        <end position="171"/>
    </location>
</feature>
<dbReference type="InParanoid" id="A0A0D1CGP2"/>
<organism evidence="3 4">
    <name type="scientific">Mycosarcoma maydis</name>
    <name type="common">Corn smut fungus</name>
    <name type="synonym">Ustilago maydis</name>
    <dbReference type="NCBI Taxonomy" id="5270"/>
    <lineage>
        <taxon>Eukaryota</taxon>
        <taxon>Fungi</taxon>
        <taxon>Dikarya</taxon>
        <taxon>Basidiomycota</taxon>
        <taxon>Ustilaginomycotina</taxon>
        <taxon>Ustilaginomycetes</taxon>
        <taxon>Ustilaginales</taxon>
        <taxon>Ustilaginaceae</taxon>
        <taxon>Mycosarcoma</taxon>
    </lineage>
</organism>
<feature type="compositionally biased region" description="Polar residues" evidence="1">
    <location>
        <begin position="689"/>
        <end position="701"/>
    </location>
</feature>
<feature type="transmembrane region" description="Helical" evidence="2">
    <location>
        <begin position="516"/>
        <end position="540"/>
    </location>
</feature>
<protein>
    <submittedName>
        <fullName evidence="3">Uncharacterized protein</fullName>
    </submittedName>
</protein>
<feature type="transmembrane region" description="Helical" evidence="2">
    <location>
        <begin position="63"/>
        <end position="85"/>
    </location>
</feature>
<feature type="transmembrane region" description="Helical" evidence="2">
    <location>
        <begin position="275"/>
        <end position="297"/>
    </location>
</feature>
<proteinExistence type="predicted"/>
<gene>
    <name evidence="3" type="ORF">UMAG_11434</name>
</gene>
<sequence>MSYSILNNQFNLPPPPPTSLFSTVRDEAGRAWFPDFTRDQDPVASLKQFVERLFYPHLRNSTFVQLKVLSVLTAIVGIWIFLIILRRVWERSFWLFRLVRRSNGTLVVPNAVTSFVAIESMFAILLIALCWEVVAWFQNQQSPKHIILWIGLTWLPLILGAWCTTVGVVYARPNALSFVSPQPGKPHSLALRMGITPTAVNVFVFSIPVIQVVSVVVPVVLAQKRYSWAFDHHQRWSASVQPGDVLSRDMLLDAQQIWFEVLDAAYLLSICMTVWEAWVCGLFICHCLAGGSLVATLRKQLTTLKSFKQNRTFSESFSVRNGESAHVRSPTNAYPNIVVGSDLDQHEGDIEKHAISPANGERMLSVQAPPRSLSTSSAVSGNTTLVSGDSNLQWSACHQGPCNGKLVGDMHIIASNQDDNAQEQTRSMYFTQQELENEDLPSHTFFPSVRPSAFERPAPSVSETQNSHKRYLEKFYMNFVVQFVGLMLCMLFFAIFCGKLTTTWYSAWEANDFASALEVALLVVCWVTVVLASIIILAILSRTYEPVLSNISAATHSRSSGSRSRHFSLSRTNDAFTRRLSAKRLSDAKTWAASMLSHQHSQEIGLEQVRSRRRSSRAGSLSGVGRTSLYAYAELDGEQQSPNVESNAYSPNSRPLTLRKATMSSSTPDLQATTIFSRSLNESQRQRSLRGTVTSPPSKGNKTGVLVEQTVSTIVEHPAVEEHYQVERPPRAIYASPSRSALSPHHDFALYSIDGAFSTPGCSHVESDWTQSPATPVTIWTPSTPSSAKPLVRRAQSNGHDSNSSLSPHSHEPLVTLDGQEFVLHPLHPRPRSQSAKNRSKNEVGLGIAMTSTSPWTAPLVWDSGHPDPVLMKEDAEMRLRMASRAISERT</sequence>
<feature type="transmembrane region" description="Helical" evidence="2">
    <location>
        <begin position="199"/>
        <end position="221"/>
    </location>
</feature>
<feature type="compositionally biased region" description="Polar residues" evidence="1">
    <location>
        <begin position="795"/>
        <end position="808"/>
    </location>
</feature>
<dbReference type="KEGG" id="uma:UMAG_11434"/>
<keyword evidence="2" id="KW-1133">Transmembrane helix</keyword>
<evidence type="ECO:0000313" key="4">
    <source>
        <dbReference type="Proteomes" id="UP000000561"/>
    </source>
</evidence>
<dbReference type="VEuPathDB" id="FungiDB:UMAG_11434"/>
<keyword evidence="4" id="KW-1185">Reference proteome</keyword>
<dbReference type="RefSeq" id="XP_011386761.1">
    <property type="nucleotide sequence ID" value="XM_011388459.1"/>
</dbReference>
<accession>A0A0D1CGP2</accession>
<dbReference type="EMBL" id="CM003140">
    <property type="protein sequence ID" value="KIS72087.1"/>
    <property type="molecule type" value="Genomic_DNA"/>
</dbReference>
<keyword evidence="2" id="KW-0472">Membrane</keyword>
<dbReference type="Proteomes" id="UP000000561">
    <property type="component" value="Chromosome 1"/>
</dbReference>
<reference evidence="3 4" key="1">
    <citation type="journal article" date="2006" name="Nature">
        <title>Insights from the genome of the biotrophic fungal plant pathogen Ustilago maydis.</title>
        <authorList>
            <person name="Kamper J."/>
            <person name="Kahmann R."/>
            <person name="Bolker M."/>
            <person name="Ma L.J."/>
            <person name="Brefort T."/>
            <person name="Saville B.J."/>
            <person name="Banuett F."/>
            <person name="Kronstad J.W."/>
            <person name="Gold S.E."/>
            <person name="Muller O."/>
            <person name="Perlin M.H."/>
            <person name="Wosten H.A."/>
            <person name="de Vries R."/>
            <person name="Ruiz-Herrera J."/>
            <person name="Reynaga-Pena C.G."/>
            <person name="Snetselaar K."/>
            <person name="McCann M."/>
            <person name="Perez-Martin J."/>
            <person name="Feldbrugge M."/>
            <person name="Basse C.W."/>
            <person name="Steinberg G."/>
            <person name="Ibeas J.I."/>
            <person name="Holloman W."/>
            <person name="Guzman P."/>
            <person name="Farman M."/>
            <person name="Stajich J.E."/>
            <person name="Sentandreu R."/>
            <person name="Gonzalez-Prieto J.M."/>
            <person name="Kennell J.C."/>
            <person name="Molina L."/>
            <person name="Schirawski J."/>
            <person name="Mendoza-Mendoza A."/>
            <person name="Greilinger D."/>
            <person name="Munch K."/>
            <person name="Rossel N."/>
            <person name="Scherer M."/>
            <person name="Vranes M."/>
            <person name="Ladendorf O."/>
            <person name="Vincon V."/>
            <person name="Fuchs U."/>
            <person name="Sandrock B."/>
            <person name="Meng S."/>
            <person name="Ho E.C."/>
            <person name="Cahill M.J."/>
            <person name="Boyce K.J."/>
            <person name="Klose J."/>
            <person name="Klosterman S.J."/>
            <person name="Deelstra H.J."/>
            <person name="Ortiz-Castellanos L."/>
            <person name="Li W."/>
            <person name="Sanchez-Alonso P."/>
            <person name="Schreier P.H."/>
            <person name="Hauser-Hahn I."/>
            <person name="Vaupel M."/>
            <person name="Koopmann E."/>
            <person name="Friedrich G."/>
            <person name="Voss H."/>
            <person name="Schluter T."/>
            <person name="Margolis J."/>
            <person name="Platt D."/>
            <person name="Swimmer C."/>
            <person name="Gnirke A."/>
            <person name="Chen F."/>
            <person name="Vysotskaia V."/>
            <person name="Mannhaupt G."/>
            <person name="Guldener U."/>
            <person name="Munsterkotter M."/>
            <person name="Haase D."/>
            <person name="Oesterheld M."/>
            <person name="Mewes H.W."/>
            <person name="Mauceli E.W."/>
            <person name="DeCaprio D."/>
            <person name="Wade C.M."/>
            <person name="Butler J."/>
            <person name="Young S."/>
            <person name="Jaffe D.B."/>
            <person name="Calvo S."/>
            <person name="Nusbaum C."/>
            <person name="Galagan J."/>
            <person name="Birren B.W."/>
        </authorList>
    </citation>
    <scope>NUCLEOTIDE SEQUENCE [LARGE SCALE GENOMIC DNA]</scope>
    <source>
        <strain evidence="4">DSM 14603 / FGSC 9021 / UM521</strain>
    </source>
</reference>
<name>A0A0D1CGP2_MYCMD</name>